<feature type="chain" id="PRO_5003238621" description="Cell wall galactomannoprotein" evidence="1">
    <location>
        <begin position="18"/>
        <end position="166"/>
    </location>
</feature>
<dbReference type="InParanoid" id="E9E8L9"/>
<name>E9E8L9_METAQ</name>
<dbReference type="GeneID" id="19250545"/>
<dbReference type="HOGENOM" id="CLU_1578889_0_0_1"/>
<proteinExistence type="predicted"/>
<dbReference type="EMBL" id="GL698522">
    <property type="protein sequence ID" value="EFY87748.1"/>
    <property type="molecule type" value="Genomic_DNA"/>
</dbReference>
<protein>
    <recommendedName>
        <fullName evidence="4">Cell wall galactomannoprotein</fullName>
    </recommendedName>
</protein>
<accession>E9E8L9</accession>
<evidence type="ECO:0000313" key="3">
    <source>
        <dbReference type="Proteomes" id="UP000002499"/>
    </source>
</evidence>
<dbReference type="OrthoDB" id="4939505at2759"/>
<organism evidence="3">
    <name type="scientific">Metarhizium acridum (strain CQMa 102)</name>
    <dbReference type="NCBI Taxonomy" id="655827"/>
    <lineage>
        <taxon>Eukaryota</taxon>
        <taxon>Fungi</taxon>
        <taxon>Dikarya</taxon>
        <taxon>Ascomycota</taxon>
        <taxon>Pezizomycotina</taxon>
        <taxon>Sordariomycetes</taxon>
        <taxon>Hypocreomycetidae</taxon>
        <taxon>Hypocreales</taxon>
        <taxon>Clavicipitaceae</taxon>
        <taxon>Metarhizium</taxon>
    </lineage>
</organism>
<gene>
    <name evidence="2" type="ORF">MAC_06234</name>
</gene>
<dbReference type="eggNOG" id="ENOG502T4ZR">
    <property type="taxonomic scope" value="Eukaryota"/>
</dbReference>
<dbReference type="OMA" id="LWKSIDA"/>
<evidence type="ECO:0000256" key="1">
    <source>
        <dbReference type="SAM" id="SignalP"/>
    </source>
</evidence>
<feature type="signal peptide" evidence="1">
    <location>
        <begin position="1"/>
        <end position="17"/>
    </location>
</feature>
<dbReference type="AlphaFoldDB" id="E9E8L9"/>
<dbReference type="Proteomes" id="UP000002499">
    <property type="component" value="Unassembled WGS sequence"/>
</dbReference>
<evidence type="ECO:0008006" key="4">
    <source>
        <dbReference type="Google" id="ProtNLM"/>
    </source>
</evidence>
<dbReference type="KEGG" id="maw:19250545"/>
<reference evidence="2 3" key="1">
    <citation type="journal article" date="2011" name="PLoS Genet.">
        <title>Genome sequencing and comparative transcriptomics of the model entomopathogenic fungi Metarhizium anisopliae and M. acridum.</title>
        <authorList>
            <person name="Gao Q."/>
            <person name="Jin K."/>
            <person name="Ying S.H."/>
            <person name="Zhang Y."/>
            <person name="Xiao G."/>
            <person name="Shang Y."/>
            <person name="Duan Z."/>
            <person name="Hu X."/>
            <person name="Xie X.Q."/>
            <person name="Zhou G."/>
            <person name="Peng G."/>
            <person name="Luo Z."/>
            <person name="Huang W."/>
            <person name="Wang B."/>
            <person name="Fang W."/>
            <person name="Wang S."/>
            <person name="Zhong Y."/>
            <person name="Ma L.J."/>
            <person name="St Leger R.J."/>
            <person name="Zhao G.P."/>
            <person name="Pei Y."/>
            <person name="Feng M.G."/>
            <person name="Xia Y."/>
            <person name="Wang C."/>
        </authorList>
    </citation>
    <scope>NUCLEOTIDE SEQUENCE [LARGE SCALE GENOMIC DNA]</scope>
    <source>
        <strain evidence="2 3">CQMa 102</strain>
    </source>
</reference>
<evidence type="ECO:0000313" key="2">
    <source>
        <dbReference type="EMBL" id="EFY87748.1"/>
    </source>
</evidence>
<keyword evidence="1" id="KW-0732">Signal</keyword>
<keyword evidence="3" id="KW-1185">Reference proteome</keyword>
<sequence length="166" mass="18245">MQLKLLYLVTFVASVFAADPLATSVNGIAQDYDKLNQDITAWPGDYESCKSLVAEADVIAKALVNVKPPVTITSPDAATVKERQQAVQSLWKSIDAYLDIAIDVKFTVDQTQPSVKPMVLTAIEALQAGFLALSKSCLVVMTDEPSQVAFDQINHNMKRVYKLYTF</sequence>